<dbReference type="InterPro" id="IPR038765">
    <property type="entry name" value="Papain-like_cys_pep_sf"/>
</dbReference>
<name>A0ABS1WDM1_9GAMM</name>
<feature type="region of interest" description="Disordered" evidence="1">
    <location>
        <begin position="334"/>
        <end position="365"/>
    </location>
</feature>
<feature type="compositionally biased region" description="Basic and acidic residues" evidence="1">
    <location>
        <begin position="334"/>
        <end position="356"/>
    </location>
</feature>
<dbReference type="SUPFAM" id="SSF54001">
    <property type="entry name" value="Cysteine proteinases"/>
    <property type="match status" value="1"/>
</dbReference>
<evidence type="ECO:0000313" key="2">
    <source>
        <dbReference type="EMBL" id="MBL7527456.1"/>
    </source>
</evidence>
<evidence type="ECO:0000313" key="3">
    <source>
        <dbReference type="Proteomes" id="UP000809910"/>
    </source>
</evidence>
<dbReference type="EMBL" id="JADWVN010000026">
    <property type="protein sequence ID" value="MBL7527456.1"/>
    <property type="molecule type" value="Genomic_DNA"/>
</dbReference>
<accession>A0ABS1WDM1</accession>
<sequence length="365" mass="41447">MGNTIEESSPLYKYQEKSAWLGVSEKQYKKIAEELISLKKKQPEAVTEFLKNVSAFDYVNLCDAKKDKDGNFMSETLFLLDKDTQNKYIKALDSSKHGTYNILARILNFISINFIHFSQTAFAKKTNLLDPTGECMGLTGTWLVTDKFHNNLRQEVNTGVDYSEMPMVRQIAFLQRNAEVNDRHNAAFKDKKEPYDKEGKSKITQNIVNDIVKGMKDEPPKDRIQFFMKDLEQGSGHTTGMRITHLEGGQFKLTYYDPNFGEKRSSAFSNDEDGCLKAAQFIENALNFTETLSMKTKNVVHVSYNIASRAELKKDYDKDANPGPADCKKHAESIKKELLDMKHAQKESKDLDKTEAASDSAAPRV</sequence>
<protein>
    <recommendedName>
        <fullName evidence="4">Cysteine protease domain, YopT-type</fullName>
    </recommendedName>
</protein>
<proteinExistence type="predicted"/>
<evidence type="ECO:0008006" key="4">
    <source>
        <dbReference type="Google" id="ProtNLM"/>
    </source>
</evidence>
<dbReference type="Proteomes" id="UP000809910">
    <property type="component" value="Unassembled WGS sequence"/>
</dbReference>
<keyword evidence="3" id="KW-1185">Reference proteome</keyword>
<evidence type="ECO:0000256" key="1">
    <source>
        <dbReference type="SAM" id="MobiDB-lite"/>
    </source>
</evidence>
<gene>
    <name evidence="2" type="ORF">I5282_12865</name>
</gene>
<dbReference type="RefSeq" id="WP_203112896.1">
    <property type="nucleotide sequence ID" value="NZ_JADOBG010000022.1"/>
</dbReference>
<comment type="caution">
    <text evidence="2">The sequence shown here is derived from an EMBL/GenBank/DDBJ whole genome shotgun (WGS) entry which is preliminary data.</text>
</comment>
<organism evidence="2 3">
    <name type="scientific">Legionella bononiensis</name>
    <dbReference type="NCBI Taxonomy" id="2793102"/>
    <lineage>
        <taxon>Bacteria</taxon>
        <taxon>Pseudomonadati</taxon>
        <taxon>Pseudomonadota</taxon>
        <taxon>Gammaproteobacteria</taxon>
        <taxon>Legionellales</taxon>
        <taxon>Legionellaceae</taxon>
        <taxon>Legionella</taxon>
    </lineage>
</organism>
<reference evidence="2 3" key="1">
    <citation type="submission" date="2020-12" db="EMBL/GenBank/DDBJ databases">
        <title>WGS of Legionella: environmental sample.</title>
        <authorList>
            <person name="Cristino S."/>
            <person name="Girolamini L."/>
            <person name="Salaris S."/>
            <person name="Pascale M.R."/>
            <person name="Mazzotta M."/>
            <person name="Orsini M."/>
            <person name="Grottola A."/>
        </authorList>
    </citation>
    <scope>NUCLEOTIDE SEQUENCE [LARGE SCALE GENOMIC DNA]</scope>
    <source>
        <strain evidence="2 3">30cs62</strain>
    </source>
</reference>